<reference evidence="1" key="1">
    <citation type="submission" date="2018-05" db="EMBL/GenBank/DDBJ databases">
        <authorList>
            <person name="Lanie J.A."/>
            <person name="Ng W.-L."/>
            <person name="Kazmierczak K.M."/>
            <person name="Andrzejewski T.M."/>
            <person name="Davidsen T.M."/>
            <person name="Wayne K.J."/>
            <person name="Tettelin H."/>
            <person name="Glass J.I."/>
            <person name="Rusch D."/>
            <person name="Podicherti R."/>
            <person name="Tsui H.-C.T."/>
            <person name="Winkler M.E."/>
        </authorList>
    </citation>
    <scope>NUCLEOTIDE SEQUENCE</scope>
</reference>
<protein>
    <submittedName>
        <fullName evidence="1">Uncharacterized protein</fullName>
    </submittedName>
</protein>
<accession>A0A382FZ96</accession>
<gene>
    <name evidence="1" type="ORF">METZ01_LOCUS220796</name>
</gene>
<dbReference type="EMBL" id="UINC01052518">
    <property type="protein sequence ID" value="SVB67942.1"/>
    <property type="molecule type" value="Genomic_DNA"/>
</dbReference>
<organism evidence="1">
    <name type="scientific">marine metagenome</name>
    <dbReference type="NCBI Taxonomy" id="408172"/>
    <lineage>
        <taxon>unclassified sequences</taxon>
        <taxon>metagenomes</taxon>
        <taxon>ecological metagenomes</taxon>
    </lineage>
</organism>
<evidence type="ECO:0000313" key="1">
    <source>
        <dbReference type="EMBL" id="SVB67942.1"/>
    </source>
</evidence>
<dbReference type="AlphaFoldDB" id="A0A382FZ96"/>
<sequence length="162" mass="17680">MAGVGGPNLGGWNCRQELKNDFAELNGFLEELKIESVTRNRTMLASVRSSGKGNSALIKAYQGPQGKKRACGTGAGWEYLGANDITDYEAESALENFSKTVCFNADASATAGSYTLGRQCSGWWGDTYFQYKNQIFGATGYIEKLKYNTNKVNGKVIGWEDI</sequence>
<proteinExistence type="predicted"/>
<name>A0A382FZ96_9ZZZZ</name>